<sequence length="288" mass="33181">MPYFSPSSSGSSQHELFLKQIGAKRDIGGQPPHQKRWTTIGTATGDMIQRDLLFIEKHFENKTGKKPPFVFEQNADGTPMFEDFAKKCVSVAHNNHKFNLYGTCDGIMLYTDSDGNQHRIGLEIKSKQTTYSKTSDYSMRQADEKHIKQTVAYSHMYRDPNTGEPLDYYLILYVNLSKKSWFQTFKDAPDLKCFGIEIDDNDRSELFDYFTEVLDAVNSKQAPAFEIDAWTFNNFKDATAKYLTDEEVAEVRAYVRRVRASGQPDYVKTQLMDAYEDLIERRGSNDKK</sequence>
<comment type="caution">
    <text evidence="1">The sequence shown here is derived from an EMBL/GenBank/DDBJ whole genome shotgun (WGS) entry which is preliminary data.</text>
</comment>
<organism evidence="1 2">
    <name type="scientific">Listeria cossartiae subsp. cayugensis</name>
    <dbReference type="NCBI Taxonomy" id="2713505"/>
    <lineage>
        <taxon>Bacteria</taxon>
        <taxon>Bacillati</taxon>
        <taxon>Bacillota</taxon>
        <taxon>Bacilli</taxon>
        <taxon>Bacillales</taxon>
        <taxon>Listeriaceae</taxon>
        <taxon>Listeria</taxon>
        <taxon>Listeria cossartiae</taxon>
    </lineage>
</organism>
<gene>
    <name evidence="1" type="ORF">QJV37_00510</name>
</gene>
<reference evidence="1 2" key="1">
    <citation type="submission" date="2023-05" db="EMBL/GenBank/DDBJ databases">
        <title>A Combination of Whole Genome Sequencing and Metagenomics Reveals Diversity of Listeria spp. in Soil Collected from the Nantahala National Forest.</title>
        <authorList>
            <person name="Wang J."/>
            <person name="Schamp C.N."/>
            <person name="Hudson L.K."/>
            <person name="Chaggar H.K."/>
            <person name="Bryan D.W."/>
            <person name="Radosevich M."/>
            <person name="Denes T.G."/>
        </authorList>
    </citation>
    <scope>NUCLEOTIDE SEQUENCE [LARGE SCALE GENOMIC DNA]</scope>
    <source>
        <strain evidence="1 2">UTK S2-0002</strain>
    </source>
</reference>
<protein>
    <submittedName>
        <fullName evidence="1">Uncharacterized protein</fullName>
    </submittedName>
</protein>
<dbReference type="InterPro" id="IPR011604">
    <property type="entry name" value="PDDEXK-like_dom_sf"/>
</dbReference>
<evidence type="ECO:0000313" key="1">
    <source>
        <dbReference type="EMBL" id="MDT0112604.1"/>
    </source>
</evidence>
<dbReference type="Proteomes" id="UP001252688">
    <property type="component" value="Unassembled WGS sequence"/>
</dbReference>
<dbReference type="RefSeq" id="WP_311177993.1">
    <property type="nucleotide sequence ID" value="NZ_JASAZZ010000001.1"/>
</dbReference>
<accession>A0ABU2IJQ0</accession>
<name>A0ABU2IJQ0_9LIST</name>
<proteinExistence type="predicted"/>
<dbReference type="Gene3D" id="3.90.320.10">
    <property type="match status" value="1"/>
</dbReference>
<evidence type="ECO:0000313" key="2">
    <source>
        <dbReference type="Proteomes" id="UP001252688"/>
    </source>
</evidence>
<dbReference type="EMBL" id="JASBAM010000001">
    <property type="protein sequence ID" value="MDT0112604.1"/>
    <property type="molecule type" value="Genomic_DNA"/>
</dbReference>
<keyword evidence="2" id="KW-1185">Reference proteome</keyword>